<organism evidence="1">
    <name type="scientific">bioreactor metagenome</name>
    <dbReference type="NCBI Taxonomy" id="1076179"/>
    <lineage>
        <taxon>unclassified sequences</taxon>
        <taxon>metagenomes</taxon>
        <taxon>ecological metagenomes</taxon>
    </lineage>
</organism>
<evidence type="ECO:0000313" key="1">
    <source>
        <dbReference type="EMBL" id="MPN31262.1"/>
    </source>
</evidence>
<gene>
    <name evidence="1" type="ORF">SDC9_178736</name>
</gene>
<proteinExistence type="predicted"/>
<name>A0A645GYX6_9ZZZZ</name>
<dbReference type="EMBL" id="VSSQ01082736">
    <property type="protein sequence ID" value="MPN31262.1"/>
    <property type="molecule type" value="Genomic_DNA"/>
</dbReference>
<accession>A0A645GYX6</accession>
<reference evidence="1" key="1">
    <citation type="submission" date="2019-08" db="EMBL/GenBank/DDBJ databases">
        <authorList>
            <person name="Kucharzyk K."/>
            <person name="Murdoch R.W."/>
            <person name="Higgins S."/>
            <person name="Loffler F."/>
        </authorList>
    </citation>
    <scope>NUCLEOTIDE SEQUENCE</scope>
</reference>
<comment type="caution">
    <text evidence="1">The sequence shown here is derived from an EMBL/GenBank/DDBJ whole genome shotgun (WGS) entry which is preliminary data.</text>
</comment>
<sequence>MDLNVVPRLTALQHCIQSAAVQLQSVNRDQHITGGEPGLLRRAVFINGCDTCIAAGQLDADRWCCAGRVKRQIDPERLEQPGQRQIIGALYHLTQPARQSWPQVGSGKRFDRCKDTVFLNAGSSLAVTLPQQTHDIIQTATSGTFAAQLQIERQRNQRAFCVIADDGIG</sequence>
<dbReference type="AlphaFoldDB" id="A0A645GYX6"/>
<protein>
    <submittedName>
        <fullName evidence="1">Uncharacterized protein</fullName>
    </submittedName>
</protein>